<evidence type="ECO:0000313" key="1">
    <source>
        <dbReference type="EMBL" id="SAL01432.1"/>
    </source>
</evidence>
<dbReference type="EMBL" id="FCOX02000045">
    <property type="protein sequence ID" value="SAL01432.1"/>
    <property type="molecule type" value="Genomic_DNA"/>
</dbReference>
<organism evidence="1 2">
    <name type="scientific">Caballeronia calidae</name>
    <dbReference type="NCBI Taxonomy" id="1777139"/>
    <lineage>
        <taxon>Bacteria</taxon>
        <taxon>Pseudomonadati</taxon>
        <taxon>Pseudomonadota</taxon>
        <taxon>Betaproteobacteria</taxon>
        <taxon>Burkholderiales</taxon>
        <taxon>Burkholderiaceae</taxon>
        <taxon>Caballeronia</taxon>
    </lineage>
</organism>
<dbReference type="AlphaFoldDB" id="A0A158E3J5"/>
<gene>
    <name evidence="1" type="ORF">AWB78_06140</name>
</gene>
<sequence>MQLSYVGIDCRASDQEKVPVLRPAAKHSSKIHVYAAAFRLPCGSMTNFFGTPESNSAYPLGA</sequence>
<keyword evidence="2" id="KW-1185">Reference proteome</keyword>
<accession>A0A158E3J5</accession>
<evidence type="ECO:0000313" key="2">
    <source>
        <dbReference type="Proteomes" id="UP000071859"/>
    </source>
</evidence>
<reference evidence="1" key="1">
    <citation type="submission" date="2016-01" db="EMBL/GenBank/DDBJ databases">
        <authorList>
            <person name="Peeters C."/>
        </authorList>
    </citation>
    <scope>NUCLEOTIDE SEQUENCE</scope>
    <source>
        <strain evidence="1">LMG 29321</strain>
    </source>
</reference>
<comment type="caution">
    <text evidence="1">The sequence shown here is derived from an EMBL/GenBank/DDBJ whole genome shotgun (WGS) entry which is preliminary data.</text>
</comment>
<dbReference type="Proteomes" id="UP000071859">
    <property type="component" value="Unassembled WGS sequence"/>
</dbReference>
<protein>
    <submittedName>
        <fullName evidence="1">Uncharacterized protein</fullName>
    </submittedName>
</protein>
<proteinExistence type="predicted"/>
<name>A0A158E3J5_9BURK</name>